<name>A0A6N3JV30_9ACTN</name>
<dbReference type="Proteomes" id="UP000253958">
    <property type="component" value="Chromosome"/>
</dbReference>
<evidence type="ECO:0000313" key="1">
    <source>
        <dbReference type="EMBL" id="AXH89411.1"/>
    </source>
</evidence>
<dbReference type="AlphaFoldDB" id="A0A6N3JV30"/>
<sequence length="134" mass="14243">MADLFELTQLASYMQQDLDQASAELARSLATSLIRAEVGSARFDALSDVSVFLPVALEVARRALLNPGGVRSEQVDDYSVTYATEFVGGAALTEEERALVRAAAGVPSGGAFTIRPAGSRPSVTCGRERPWHSV</sequence>
<organism evidence="1 2">
    <name type="scientific">Micromonospora aurantiaca</name>
    <name type="common">nom. illeg.</name>
    <dbReference type="NCBI Taxonomy" id="47850"/>
    <lineage>
        <taxon>Bacteria</taxon>
        <taxon>Bacillati</taxon>
        <taxon>Actinomycetota</taxon>
        <taxon>Actinomycetes</taxon>
        <taxon>Micromonosporales</taxon>
        <taxon>Micromonosporaceae</taxon>
        <taxon>Micromonospora</taxon>
    </lineage>
</organism>
<evidence type="ECO:0000313" key="2">
    <source>
        <dbReference type="Proteomes" id="UP000253958"/>
    </source>
</evidence>
<dbReference type="RefSeq" id="WP_114918965.1">
    <property type="nucleotide sequence ID" value="NZ_CP031263.1"/>
</dbReference>
<reference evidence="1 2" key="2">
    <citation type="submission" date="2018-08" db="EMBL/GenBank/DDBJ databases">
        <title>Streptomyces kandeliansis sp. nov., an endophytic bacterium isolated from mangrove plant.</title>
        <authorList>
            <person name="Wang R."/>
        </authorList>
    </citation>
    <scope>NUCLEOTIDE SEQUENCE [LARGE SCALE GENOMIC DNA]</scope>
    <source>
        <strain evidence="2">H14(2018)</strain>
    </source>
</reference>
<protein>
    <recommendedName>
        <fullName evidence="3">Head-to-tail adaptor</fullName>
    </recommendedName>
</protein>
<proteinExistence type="predicted"/>
<reference evidence="1 2" key="1">
    <citation type="submission" date="2018-07" db="EMBL/GenBank/DDBJ databases">
        <authorList>
            <person name="Ye Y."/>
        </authorList>
    </citation>
    <scope>NUCLEOTIDE SEQUENCE [LARGE SCALE GENOMIC DNA]</scope>
    <source>
        <strain evidence="2">H14(2018)</strain>
    </source>
</reference>
<dbReference type="EMBL" id="CP031263">
    <property type="protein sequence ID" value="AXH89411.1"/>
    <property type="molecule type" value="Genomic_DNA"/>
</dbReference>
<evidence type="ECO:0008006" key="3">
    <source>
        <dbReference type="Google" id="ProtNLM"/>
    </source>
</evidence>
<gene>
    <name evidence="1" type="ORF">DVH21_05365</name>
</gene>
<accession>A0A6N3JV30</accession>